<feature type="signal peptide" evidence="1">
    <location>
        <begin position="1"/>
        <end position="21"/>
    </location>
</feature>
<evidence type="ECO:0000313" key="3">
    <source>
        <dbReference type="Proteomes" id="UP000221168"/>
    </source>
</evidence>
<sequence length="93" mass="10364">MKVLSAIALSFLLAGTVSAPADGDYPWFNDIRMQAESELACDVDYFLNAREGDLGGKHTQEARLQCTDGRRFDAVREIPETNFRFLACDTQVC</sequence>
<feature type="chain" id="PRO_5013672807" evidence="1">
    <location>
        <begin position="22"/>
        <end position="93"/>
    </location>
</feature>
<organism evidence="2 3">
    <name type="scientific">Zhengella mangrovi</name>
    <dbReference type="NCBI Taxonomy" id="1982044"/>
    <lineage>
        <taxon>Bacteria</taxon>
        <taxon>Pseudomonadati</taxon>
        <taxon>Pseudomonadota</taxon>
        <taxon>Alphaproteobacteria</taxon>
        <taxon>Hyphomicrobiales</taxon>
        <taxon>Notoacmeibacteraceae</taxon>
        <taxon>Zhengella</taxon>
    </lineage>
</organism>
<dbReference type="AlphaFoldDB" id="A0A2G1QHT8"/>
<dbReference type="RefSeq" id="WP_099308357.1">
    <property type="nucleotide sequence ID" value="NZ_PDVP01000019.1"/>
</dbReference>
<evidence type="ECO:0000313" key="2">
    <source>
        <dbReference type="EMBL" id="PHP65021.1"/>
    </source>
</evidence>
<dbReference type="Proteomes" id="UP000221168">
    <property type="component" value="Unassembled WGS sequence"/>
</dbReference>
<dbReference type="EMBL" id="PDVP01000019">
    <property type="protein sequence ID" value="PHP65021.1"/>
    <property type="molecule type" value="Genomic_DNA"/>
</dbReference>
<reference evidence="2 3" key="1">
    <citation type="submission" date="2017-10" db="EMBL/GenBank/DDBJ databases">
        <title>Sedimentibacterium mangrovi gen. nov., sp. nov., a novel member of family Phyllobacteriacea isolated from mangrove sediment.</title>
        <authorList>
            <person name="Liao H."/>
            <person name="Tian Y."/>
        </authorList>
    </citation>
    <scope>NUCLEOTIDE SEQUENCE [LARGE SCALE GENOMIC DNA]</scope>
    <source>
        <strain evidence="2 3">X9-2-2</strain>
    </source>
</reference>
<keyword evidence="1" id="KW-0732">Signal</keyword>
<proteinExistence type="predicted"/>
<comment type="caution">
    <text evidence="2">The sequence shown here is derived from an EMBL/GenBank/DDBJ whole genome shotgun (WGS) entry which is preliminary data.</text>
</comment>
<keyword evidence="3" id="KW-1185">Reference proteome</keyword>
<dbReference type="OrthoDB" id="7933775at2"/>
<evidence type="ECO:0000256" key="1">
    <source>
        <dbReference type="SAM" id="SignalP"/>
    </source>
</evidence>
<gene>
    <name evidence="2" type="ORF">CSC94_21050</name>
</gene>
<accession>A0A2G1QHT8</accession>
<protein>
    <submittedName>
        <fullName evidence="2">Uncharacterized protein</fullName>
    </submittedName>
</protein>
<name>A0A2G1QHT8_9HYPH</name>